<sequence>MCPLQATYDIVTSKIKYTEGFMMIPYTGDIITKPVVFWNDDNLKLVTPINYILCANFSAQTCLLFLLQSFWNYLANNIAKTTFMGSFEFKSYIIYSIFSMALFPLLQWIYRYDPLLTEVVPQFAYGIILLIIALLGVRSHWRFTRLLRITRSANSSQLSIVLKLEYFKEMNRYLTWGLFIGATSMIILCVDAFTPQKYINSHKFLQDLFLCHLNFTIWIVFVSLCLIFYPSSNTLNDSLSVAKGIASSITDKSKGNFLGPPNSRLSKYNPNNEDSSWSSNGSSRNDRTSLYLDVHDDFSARNNQNRSSSRPTSITFDIPPLPNSVTFDPLSPNPPPSVYNSSTSREPENSSFYFTSNTLLPSPALLPSTLSTNQKSFTNLPSSTIITPEHSNISNNSNNNRRSLSLTFSKPLPTEPLQYPSSPLTKINRNSLSSLASMENQLSTGNGSQSNNQDISPLISSQSTISTREISKDSLNYDDDLTFMSKKNARMSIISNNDKPIIKVTTSTTSFRLSTDITDDENFTDDNNNNLLINNKKINKFTKFGKNEKKKKKVTLVDGDQKASKRFQQRQEELLKQKQKSLALMIGENGNNDIRITKNQVTQITHVNHVSNNEFNYNDNNNNNNNSSRVLSSPTSQKYTPDCTITPRSSSLIHGPKNHNNLKTDVIDVVEMVKLSSPESPSPLLISPKSPSSSSTTSSSMSPTTPINDDSKNLLSSQLPIIPNSKIKSGILKNSKNTFN</sequence>
<feature type="compositionally biased region" description="Low complexity" evidence="1">
    <location>
        <begin position="678"/>
        <end position="706"/>
    </location>
</feature>
<feature type="compositionally biased region" description="Polar residues" evidence="1">
    <location>
        <begin position="381"/>
        <end position="390"/>
    </location>
</feature>
<feature type="region of interest" description="Disordered" evidence="1">
    <location>
        <begin position="256"/>
        <end position="285"/>
    </location>
</feature>
<keyword evidence="4" id="KW-1185">Reference proteome</keyword>
<keyword evidence="2" id="KW-0812">Transmembrane</keyword>
<evidence type="ECO:0000256" key="1">
    <source>
        <dbReference type="SAM" id="MobiDB-lite"/>
    </source>
</evidence>
<dbReference type="AlphaFoldDB" id="A0A397W7V1"/>
<keyword evidence="2" id="KW-1133">Transmembrane helix</keyword>
<feature type="compositionally biased region" description="Polar residues" evidence="1">
    <location>
        <begin position="627"/>
        <end position="639"/>
    </location>
</feature>
<proteinExistence type="predicted"/>
<gene>
    <name evidence="3" type="ORF">C2G38_1504095</name>
</gene>
<dbReference type="Proteomes" id="UP000266673">
    <property type="component" value="Unassembled WGS sequence"/>
</dbReference>
<feature type="compositionally biased region" description="Low complexity" evidence="1">
    <location>
        <begin position="391"/>
        <end position="406"/>
    </location>
</feature>
<feature type="region of interest" description="Disordered" evidence="1">
    <location>
        <begin position="325"/>
        <end position="355"/>
    </location>
</feature>
<feature type="region of interest" description="Disordered" evidence="1">
    <location>
        <begin position="678"/>
        <end position="720"/>
    </location>
</feature>
<feature type="transmembrane region" description="Helical" evidence="2">
    <location>
        <begin position="92"/>
        <end position="110"/>
    </location>
</feature>
<feature type="transmembrane region" description="Helical" evidence="2">
    <location>
        <begin position="173"/>
        <end position="193"/>
    </location>
</feature>
<evidence type="ECO:0000256" key="2">
    <source>
        <dbReference type="SAM" id="Phobius"/>
    </source>
</evidence>
<keyword evidence="2" id="KW-0472">Membrane</keyword>
<feature type="region of interest" description="Disordered" evidence="1">
    <location>
        <begin position="439"/>
        <end position="463"/>
    </location>
</feature>
<feature type="compositionally biased region" description="Low complexity" evidence="1">
    <location>
        <begin position="271"/>
        <end position="283"/>
    </location>
</feature>
<dbReference type="EMBL" id="QKWP01000067">
    <property type="protein sequence ID" value="RIB28393.1"/>
    <property type="molecule type" value="Genomic_DNA"/>
</dbReference>
<evidence type="ECO:0000313" key="4">
    <source>
        <dbReference type="Proteomes" id="UP000266673"/>
    </source>
</evidence>
<name>A0A397W7V1_9GLOM</name>
<feature type="compositionally biased region" description="Polar residues" evidence="1">
    <location>
        <begin position="646"/>
        <end position="659"/>
    </location>
</feature>
<dbReference type="OrthoDB" id="2384193at2759"/>
<feature type="transmembrane region" description="Helical" evidence="2">
    <location>
        <begin position="122"/>
        <end position="141"/>
    </location>
</feature>
<protein>
    <submittedName>
        <fullName evidence="3">Uncharacterized protein</fullName>
    </submittedName>
</protein>
<reference evidence="3 4" key="1">
    <citation type="submission" date="2018-06" db="EMBL/GenBank/DDBJ databases">
        <title>Comparative genomics reveals the genomic features of Rhizophagus irregularis, R. cerebriforme, R. diaphanum and Gigaspora rosea, and their symbiotic lifestyle signature.</title>
        <authorList>
            <person name="Morin E."/>
            <person name="San Clemente H."/>
            <person name="Chen E.C.H."/>
            <person name="De La Providencia I."/>
            <person name="Hainaut M."/>
            <person name="Kuo A."/>
            <person name="Kohler A."/>
            <person name="Murat C."/>
            <person name="Tang N."/>
            <person name="Roy S."/>
            <person name="Loubradou J."/>
            <person name="Henrissat B."/>
            <person name="Grigoriev I.V."/>
            <person name="Corradi N."/>
            <person name="Roux C."/>
            <person name="Martin F.M."/>
        </authorList>
    </citation>
    <scope>NUCLEOTIDE SEQUENCE [LARGE SCALE GENOMIC DNA]</scope>
    <source>
        <strain evidence="3 4">DAOM 194757</strain>
    </source>
</reference>
<feature type="transmembrane region" description="Helical" evidence="2">
    <location>
        <begin position="205"/>
        <end position="229"/>
    </location>
</feature>
<evidence type="ECO:0000313" key="3">
    <source>
        <dbReference type="EMBL" id="RIB28393.1"/>
    </source>
</evidence>
<feature type="region of interest" description="Disordered" evidence="1">
    <location>
        <begin position="381"/>
        <end position="426"/>
    </location>
</feature>
<feature type="region of interest" description="Disordered" evidence="1">
    <location>
        <begin position="612"/>
        <end position="659"/>
    </location>
</feature>
<comment type="caution">
    <text evidence="3">The sequence shown here is derived from an EMBL/GenBank/DDBJ whole genome shotgun (WGS) entry which is preliminary data.</text>
</comment>
<feature type="compositionally biased region" description="Low complexity" evidence="1">
    <location>
        <begin position="612"/>
        <end position="626"/>
    </location>
</feature>
<feature type="transmembrane region" description="Helical" evidence="2">
    <location>
        <begin position="49"/>
        <end position="71"/>
    </location>
</feature>
<dbReference type="STRING" id="44941.A0A397W7V1"/>
<accession>A0A397W7V1</accession>
<organism evidence="3 4">
    <name type="scientific">Gigaspora rosea</name>
    <dbReference type="NCBI Taxonomy" id="44941"/>
    <lineage>
        <taxon>Eukaryota</taxon>
        <taxon>Fungi</taxon>
        <taxon>Fungi incertae sedis</taxon>
        <taxon>Mucoromycota</taxon>
        <taxon>Glomeromycotina</taxon>
        <taxon>Glomeromycetes</taxon>
        <taxon>Diversisporales</taxon>
        <taxon>Gigasporaceae</taxon>
        <taxon>Gigaspora</taxon>
    </lineage>
</organism>